<evidence type="ECO:0000256" key="4">
    <source>
        <dbReference type="ARBA" id="ARBA00023295"/>
    </source>
</evidence>
<proteinExistence type="inferred from homology"/>
<evidence type="ECO:0000313" key="8">
    <source>
        <dbReference type="Proteomes" id="UP000195106"/>
    </source>
</evidence>
<dbReference type="Pfam" id="PF17801">
    <property type="entry name" value="Melibiase_C"/>
    <property type="match status" value="1"/>
</dbReference>
<dbReference type="Gene3D" id="3.20.20.70">
    <property type="entry name" value="Aldolase class I"/>
    <property type="match status" value="1"/>
</dbReference>
<name>A0A251XQ16_9MICO</name>
<keyword evidence="4 5" id="KW-0326">Glycosidase</keyword>
<dbReference type="SUPFAM" id="SSF51011">
    <property type="entry name" value="Glycosyl hydrolase domain"/>
    <property type="match status" value="1"/>
</dbReference>
<evidence type="ECO:0000256" key="5">
    <source>
        <dbReference type="RuleBase" id="RU361168"/>
    </source>
</evidence>
<dbReference type="CDD" id="cd14792">
    <property type="entry name" value="GH27"/>
    <property type="match status" value="1"/>
</dbReference>
<dbReference type="EMBL" id="MDHJ01000001">
    <property type="protein sequence ID" value="OUE07596.1"/>
    <property type="molecule type" value="Genomic_DNA"/>
</dbReference>
<evidence type="ECO:0000259" key="6">
    <source>
        <dbReference type="Pfam" id="PF17801"/>
    </source>
</evidence>
<comment type="caution">
    <text evidence="7">The sequence shown here is derived from an EMBL/GenBank/DDBJ whole genome shotgun (WGS) entry which is preliminary data.</text>
</comment>
<keyword evidence="5" id="KW-1015">Disulfide bond</keyword>
<dbReference type="InterPro" id="IPR017853">
    <property type="entry name" value="GH"/>
</dbReference>
<dbReference type="InterPro" id="IPR013780">
    <property type="entry name" value="Glyco_hydro_b"/>
</dbReference>
<dbReference type="GO" id="GO:0005975">
    <property type="term" value="P:carbohydrate metabolic process"/>
    <property type="evidence" value="ECO:0007669"/>
    <property type="project" value="InterPro"/>
</dbReference>
<keyword evidence="3 5" id="KW-0378">Hydrolase</keyword>
<dbReference type="PANTHER" id="PTHR11452">
    <property type="entry name" value="ALPHA-GALACTOSIDASE/ALPHA-N-ACETYLGALACTOSAMINIDASE"/>
    <property type="match status" value="1"/>
</dbReference>
<dbReference type="PANTHER" id="PTHR11452:SF42">
    <property type="entry name" value="ALPHA-GALACTOSIDASE"/>
    <property type="match status" value="1"/>
</dbReference>
<dbReference type="Pfam" id="PF16499">
    <property type="entry name" value="Melibiase_2"/>
    <property type="match status" value="1"/>
</dbReference>
<dbReference type="InterPro" id="IPR041233">
    <property type="entry name" value="Melibiase_C"/>
</dbReference>
<protein>
    <recommendedName>
        <fullName evidence="5">Alpha-galactosidase</fullName>
        <ecNumber evidence="5">3.2.1.22</ecNumber>
    </recommendedName>
    <alternativeName>
        <fullName evidence="5">Melibiase</fullName>
    </alternativeName>
</protein>
<sequence length="422" mass="46544">MTALTPPMGWNSWDSYGTTVTEEEVLANARFMAEHLLPSGWDTVVVDIQWYEPTARAGGYNEDPPVELDGFGRQMPAVNRFPSAAGGAGFGPLARAVHDLGLRFGIHIMRGIPRRAVQLDLPVEGTGSTASRIADTSSVCAWNPDNYGLDHDHPDAQAYYDGQLAQFAAWGVDLVKADDMLSPYHHREIAAYHRAIERSGRDIVLSLSPGTHLSTAHLDHLRVSAEMWRVSDDLWDRWSDVHDQFARMARWAPFQRAGGWADADMLPLGRIGIRAERGEDRDSRLTLEEQRTLMSLWIMSRSPLMYGGDLPRSRPETIALLTVPDTIRILQRSEGNREVVREGDLVVWTAVATDADARYAAVFHLGDAPAEHRVPVTSVGVRPGEAGSWTDAWTGSRVAVDGDALVLDVPAHGSRVLRFDAA</sequence>
<evidence type="ECO:0000256" key="1">
    <source>
        <dbReference type="ARBA" id="ARBA00009743"/>
    </source>
</evidence>
<gene>
    <name evidence="7" type="primary">agaA</name>
    <name evidence="7" type="ORF">CMsap09_01510</name>
</gene>
<dbReference type="InterPro" id="IPR002241">
    <property type="entry name" value="Glyco_hydro_27"/>
</dbReference>
<dbReference type="EC" id="3.2.1.22" evidence="5"/>
<dbReference type="SUPFAM" id="SSF51445">
    <property type="entry name" value="(Trans)glycosidases"/>
    <property type="match status" value="1"/>
</dbReference>
<dbReference type="InterPro" id="IPR013785">
    <property type="entry name" value="Aldolase_TIM"/>
</dbReference>
<accession>A0A251XQ16</accession>
<reference evidence="7 8" key="1">
    <citation type="submission" date="2016-08" db="EMBL/GenBank/DDBJ databases">
        <title>Genome sequence of Clavibacter michiganensis spp. strain CASJ009.</title>
        <authorList>
            <person name="Thapa S.P."/>
            <person name="Coaker G."/>
        </authorList>
    </citation>
    <scope>NUCLEOTIDE SEQUENCE [LARGE SCALE GENOMIC DNA]</scope>
    <source>
        <strain evidence="7">CASJ009</strain>
    </source>
</reference>
<dbReference type="AlphaFoldDB" id="A0A251XQ16"/>
<evidence type="ECO:0000313" key="7">
    <source>
        <dbReference type="EMBL" id="OUE07596.1"/>
    </source>
</evidence>
<dbReference type="GO" id="GO:0004557">
    <property type="term" value="F:alpha-galactosidase activity"/>
    <property type="evidence" value="ECO:0007669"/>
    <property type="project" value="UniProtKB-EC"/>
</dbReference>
<comment type="catalytic activity">
    <reaction evidence="5">
        <text>Hydrolysis of terminal, non-reducing alpha-D-galactose residues in alpha-D-galactosides, including galactose oligosaccharides, galactomannans and galactolipids.</text>
        <dbReference type="EC" id="3.2.1.22"/>
    </reaction>
</comment>
<dbReference type="PRINTS" id="PR00740">
    <property type="entry name" value="GLHYDRLASE27"/>
</dbReference>
<keyword evidence="2" id="KW-0732">Signal</keyword>
<evidence type="ECO:0000256" key="3">
    <source>
        <dbReference type="ARBA" id="ARBA00022801"/>
    </source>
</evidence>
<dbReference type="Proteomes" id="UP000195106">
    <property type="component" value="Unassembled WGS sequence"/>
</dbReference>
<organism evidence="7 8">
    <name type="scientific">Clavibacter michiganensis</name>
    <dbReference type="NCBI Taxonomy" id="28447"/>
    <lineage>
        <taxon>Bacteria</taxon>
        <taxon>Bacillati</taxon>
        <taxon>Actinomycetota</taxon>
        <taxon>Actinomycetes</taxon>
        <taxon>Micrococcales</taxon>
        <taxon>Microbacteriaceae</taxon>
        <taxon>Clavibacter</taxon>
    </lineage>
</organism>
<feature type="domain" description="Alpha galactosidase C-terminal" evidence="6">
    <location>
        <begin position="342"/>
        <end position="419"/>
    </location>
</feature>
<comment type="similarity">
    <text evidence="1 5">Belongs to the glycosyl hydrolase 27 family.</text>
</comment>
<evidence type="ECO:0000256" key="2">
    <source>
        <dbReference type="ARBA" id="ARBA00022729"/>
    </source>
</evidence>
<dbReference type="Gene3D" id="2.60.40.1180">
    <property type="entry name" value="Golgi alpha-mannosidase II"/>
    <property type="match status" value="1"/>
</dbReference>